<dbReference type="Pfam" id="PF00069">
    <property type="entry name" value="Pkinase"/>
    <property type="match status" value="1"/>
</dbReference>
<evidence type="ECO:0000256" key="5">
    <source>
        <dbReference type="ARBA" id="ARBA00022777"/>
    </source>
</evidence>
<evidence type="ECO:0000256" key="8">
    <source>
        <dbReference type="ARBA" id="ARBA00048679"/>
    </source>
</evidence>
<comment type="catalytic activity">
    <reaction evidence="7">
        <text>L-threonyl-[protein] + ATP = O-phospho-L-threonyl-[protein] + ADP + H(+)</text>
        <dbReference type="Rhea" id="RHEA:46608"/>
        <dbReference type="Rhea" id="RHEA-COMP:11060"/>
        <dbReference type="Rhea" id="RHEA-COMP:11605"/>
        <dbReference type="ChEBI" id="CHEBI:15378"/>
        <dbReference type="ChEBI" id="CHEBI:30013"/>
        <dbReference type="ChEBI" id="CHEBI:30616"/>
        <dbReference type="ChEBI" id="CHEBI:61977"/>
        <dbReference type="ChEBI" id="CHEBI:456216"/>
        <dbReference type="EC" id="2.7.11.1"/>
    </reaction>
</comment>
<evidence type="ECO:0000256" key="2">
    <source>
        <dbReference type="ARBA" id="ARBA00022527"/>
    </source>
</evidence>
<dbReference type="AlphaFoldDB" id="A0A4C1UK32"/>
<dbReference type="Gene3D" id="1.10.510.10">
    <property type="entry name" value="Transferase(Phosphotransferase) domain 1"/>
    <property type="match status" value="1"/>
</dbReference>
<dbReference type="GO" id="GO:0005524">
    <property type="term" value="F:ATP binding"/>
    <property type="evidence" value="ECO:0007669"/>
    <property type="project" value="UniProtKB-KW"/>
</dbReference>
<evidence type="ECO:0000256" key="6">
    <source>
        <dbReference type="ARBA" id="ARBA00022840"/>
    </source>
</evidence>
<keyword evidence="4" id="KW-0547">Nucleotide-binding</keyword>
<dbReference type="SMART" id="SM00220">
    <property type="entry name" value="S_TKc"/>
    <property type="match status" value="1"/>
</dbReference>
<evidence type="ECO:0000256" key="3">
    <source>
        <dbReference type="ARBA" id="ARBA00022679"/>
    </source>
</evidence>
<gene>
    <name evidence="10" type="ORF">EVAR_16107_1</name>
</gene>
<evidence type="ECO:0000313" key="10">
    <source>
        <dbReference type="EMBL" id="GBP26254.1"/>
    </source>
</evidence>
<dbReference type="EC" id="2.7.11.1" evidence="1"/>
<keyword evidence="5" id="KW-0418">Kinase</keyword>
<keyword evidence="6" id="KW-0067">ATP-binding</keyword>
<protein>
    <recommendedName>
        <fullName evidence="1">non-specific serine/threonine protein kinase</fullName>
        <ecNumber evidence="1">2.7.11.1</ecNumber>
    </recommendedName>
</protein>
<dbReference type="PANTHER" id="PTHR44899">
    <property type="entry name" value="CAMK FAMILY PROTEIN KINASE"/>
    <property type="match status" value="1"/>
</dbReference>
<evidence type="ECO:0000256" key="4">
    <source>
        <dbReference type="ARBA" id="ARBA00022741"/>
    </source>
</evidence>
<dbReference type="OrthoDB" id="248923at2759"/>
<sequence length="147" mass="16906">MLASAKKTSTIIGTPYYLAPELCDGKPYDTKSDVWALGCLLYEMCTHKRAFEAETLVGLIKVITGGSVHPINLSLYERGIQDLIDSMLSILPEKRPTIKQVLITLLLQHTFPRSFYFRLRFLHRSMLASCRSGEDNYYRHLYDNVWD</sequence>
<keyword evidence="2" id="KW-0723">Serine/threonine-protein kinase</keyword>
<comment type="caution">
    <text evidence="10">The sequence shown here is derived from an EMBL/GenBank/DDBJ whole genome shotgun (WGS) entry which is preliminary data.</text>
</comment>
<keyword evidence="11" id="KW-1185">Reference proteome</keyword>
<feature type="domain" description="Protein kinase" evidence="9">
    <location>
        <begin position="1"/>
        <end position="112"/>
    </location>
</feature>
<evidence type="ECO:0000256" key="7">
    <source>
        <dbReference type="ARBA" id="ARBA00047899"/>
    </source>
</evidence>
<dbReference type="GO" id="GO:0004674">
    <property type="term" value="F:protein serine/threonine kinase activity"/>
    <property type="evidence" value="ECO:0007669"/>
    <property type="project" value="UniProtKB-KW"/>
</dbReference>
<dbReference type="Proteomes" id="UP000299102">
    <property type="component" value="Unassembled WGS sequence"/>
</dbReference>
<reference evidence="10 11" key="1">
    <citation type="journal article" date="2019" name="Commun. Biol.">
        <title>The bagworm genome reveals a unique fibroin gene that provides high tensile strength.</title>
        <authorList>
            <person name="Kono N."/>
            <person name="Nakamura H."/>
            <person name="Ohtoshi R."/>
            <person name="Tomita M."/>
            <person name="Numata K."/>
            <person name="Arakawa K."/>
        </authorList>
    </citation>
    <scope>NUCLEOTIDE SEQUENCE [LARGE SCALE GENOMIC DNA]</scope>
</reference>
<evidence type="ECO:0000256" key="1">
    <source>
        <dbReference type="ARBA" id="ARBA00012513"/>
    </source>
</evidence>
<keyword evidence="3" id="KW-0808">Transferase</keyword>
<organism evidence="10 11">
    <name type="scientific">Eumeta variegata</name>
    <name type="common">Bagworm moth</name>
    <name type="synonym">Eumeta japonica</name>
    <dbReference type="NCBI Taxonomy" id="151549"/>
    <lineage>
        <taxon>Eukaryota</taxon>
        <taxon>Metazoa</taxon>
        <taxon>Ecdysozoa</taxon>
        <taxon>Arthropoda</taxon>
        <taxon>Hexapoda</taxon>
        <taxon>Insecta</taxon>
        <taxon>Pterygota</taxon>
        <taxon>Neoptera</taxon>
        <taxon>Endopterygota</taxon>
        <taxon>Lepidoptera</taxon>
        <taxon>Glossata</taxon>
        <taxon>Ditrysia</taxon>
        <taxon>Tineoidea</taxon>
        <taxon>Psychidae</taxon>
        <taxon>Oiketicinae</taxon>
        <taxon>Eumeta</taxon>
    </lineage>
</organism>
<name>A0A4C1UK32_EUMVA</name>
<dbReference type="SUPFAM" id="SSF56112">
    <property type="entry name" value="Protein kinase-like (PK-like)"/>
    <property type="match status" value="1"/>
</dbReference>
<dbReference type="InterPro" id="IPR011009">
    <property type="entry name" value="Kinase-like_dom_sf"/>
</dbReference>
<proteinExistence type="predicted"/>
<dbReference type="InterPro" id="IPR000719">
    <property type="entry name" value="Prot_kinase_dom"/>
</dbReference>
<evidence type="ECO:0000313" key="11">
    <source>
        <dbReference type="Proteomes" id="UP000299102"/>
    </source>
</evidence>
<dbReference type="PROSITE" id="PS50011">
    <property type="entry name" value="PROTEIN_KINASE_DOM"/>
    <property type="match status" value="1"/>
</dbReference>
<dbReference type="EMBL" id="BGZK01000178">
    <property type="protein sequence ID" value="GBP26254.1"/>
    <property type="molecule type" value="Genomic_DNA"/>
</dbReference>
<dbReference type="STRING" id="151549.A0A4C1UK32"/>
<dbReference type="PANTHER" id="PTHR44899:SF3">
    <property type="entry name" value="SERINE_THREONINE-PROTEIN KINASE NEK1"/>
    <property type="match status" value="1"/>
</dbReference>
<evidence type="ECO:0000259" key="9">
    <source>
        <dbReference type="PROSITE" id="PS50011"/>
    </source>
</evidence>
<accession>A0A4C1UK32</accession>
<comment type="catalytic activity">
    <reaction evidence="8">
        <text>L-seryl-[protein] + ATP = O-phospho-L-seryl-[protein] + ADP + H(+)</text>
        <dbReference type="Rhea" id="RHEA:17989"/>
        <dbReference type="Rhea" id="RHEA-COMP:9863"/>
        <dbReference type="Rhea" id="RHEA-COMP:11604"/>
        <dbReference type="ChEBI" id="CHEBI:15378"/>
        <dbReference type="ChEBI" id="CHEBI:29999"/>
        <dbReference type="ChEBI" id="CHEBI:30616"/>
        <dbReference type="ChEBI" id="CHEBI:83421"/>
        <dbReference type="ChEBI" id="CHEBI:456216"/>
        <dbReference type="EC" id="2.7.11.1"/>
    </reaction>
</comment>
<dbReference type="InterPro" id="IPR051131">
    <property type="entry name" value="NEK_Ser/Thr_kinase_NIMA"/>
</dbReference>